<evidence type="ECO:0000313" key="4">
    <source>
        <dbReference type="Proteomes" id="UP000696931"/>
    </source>
</evidence>
<name>A0A933SFI7_UNCEI</name>
<evidence type="ECO:0008006" key="5">
    <source>
        <dbReference type="Google" id="ProtNLM"/>
    </source>
</evidence>
<comment type="caution">
    <text evidence="3">The sequence shown here is derived from an EMBL/GenBank/DDBJ whole genome shotgun (WGS) entry which is preliminary data.</text>
</comment>
<dbReference type="Proteomes" id="UP000696931">
    <property type="component" value="Unassembled WGS sequence"/>
</dbReference>
<feature type="compositionally biased region" description="Basic and acidic residues" evidence="1">
    <location>
        <begin position="280"/>
        <end position="292"/>
    </location>
</feature>
<protein>
    <recommendedName>
        <fullName evidence="5">DUF4412 domain-containing protein</fullName>
    </recommendedName>
</protein>
<evidence type="ECO:0000256" key="2">
    <source>
        <dbReference type="SAM" id="SignalP"/>
    </source>
</evidence>
<feature type="chain" id="PRO_5037118241" description="DUF4412 domain-containing protein" evidence="2">
    <location>
        <begin position="28"/>
        <end position="374"/>
    </location>
</feature>
<organism evidence="3 4">
    <name type="scientific">Eiseniibacteriota bacterium</name>
    <dbReference type="NCBI Taxonomy" id="2212470"/>
    <lineage>
        <taxon>Bacteria</taxon>
        <taxon>Candidatus Eiseniibacteriota</taxon>
    </lineage>
</organism>
<reference evidence="3" key="1">
    <citation type="submission" date="2020-07" db="EMBL/GenBank/DDBJ databases">
        <title>Huge and variable diversity of episymbiotic CPR bacteria and DPANN archaea in groundwater ecosystems.</title>
        <authorList>
            <person name="He C.Y."/>
            <person name="Keren R."/>
            <person name="Whittaker M."/>
            <person name="Farag I.F."/>
            <person name="Doudna J."/>
            <person name="Cate J.H.D."/>
            <person name="Banfield J.F."/>
        </authorList>
    </citation>
    <scope>NUCLEOTIDE SEQUENCE</scope>
    <source>
        <strain evidence="3">NC_groundwater_1813_Pr3_B-0.1um_71_17</strain>
    </source>
</reference>
<dbReference type="EMBL" id="JACRIW010000090">
    <property type="protein sequence ID" value="MBI5170360.1"/>
    <property type="molecule type" value="Genomic_DNA"/>
</dbReference>
<feature type="region of interest" description="Disordered" evidence="1">
    <location>
        <begin position="267"/>
        <end position="301"/>
    </location>
</feature>
<evidence type="ECO:0000313" key="3">
    <source>
        <dbReference type="EMBL" id="MBI5170360.1"/>
    </source>
</evidence>
<keyword evidence="2" id="KW-0732">Signal</keyword>
<feature type="signal peptide" evidence="2">
    <location>
        <begin position="1"/>
        <end position="27"/>
    </location>
</feature>
<accession>A0A933SFI7</accession>
<proteinExistence type="predicted"/>
<dbReference type="AlphaFoldDB" id="A0A933SFI7"/>
<sequence>MSAAGLSSRGLLLAVPALLALAVSAHAAVVMQEKTVSNGFGGFGNGTSERTIVIAGDRSRTDESSTYTGRFKTLAGGGKPKASAEITRLDREVFWYLDPAKKQYSELTFAQLREQIAKGMADAQSEMAKPEARKPDDVVTTFKVDVKRTGKKETINGFAAEEFVVTLTATSKDKSSGQEVGSYTMTMDQWLSTAVPGQAEVQAFYKQMAAKLGMDPQLQRAAGAAMAMYGDAMKEIAAKMKDMKGYPVRSTLTIQLGAVLTPEQQAELEKKQAAEQQAAAEEKKKKDAEKDAAAQGNAAQSLASGNVSGAVGGFLGRRLAKAAEKKANANAQSNAGTPGSSASITVVTDLVSVTTGATTASFDVPSDFKKVERK</sequence>
<evidence type="ECO:0000256" key="1">
    <source>
        <dbReference type="SAM" id="MobiDB-lite"/>
    </source>
</evidence>
<gene>
    <name evidence="3" type="ORF">HZA61_12800</name>
</gene>